<proteinExistence type="predicted"/>
<dbReference type="GO" id="GO:0008295">
    <property type="term" value="P:spermidine biosynthetic process"/>
    <property type="evidence" value="ECO:0007669"/>
    <property type="project" value="UniProtKB-KW"/>
</dbReference>
<dbReference type="PANTHER" id="PTHR33866:SF2">
    <property type="entry name" value="S-ADENOSYLMETHIONINE DECARBOXYLASE PROENZYME"/>
    <property type="match status" value="1"/>
</dbReference>
<dbReference type="GO" id="GO:0008168">
    <property type="term" value="F:methyltransferase activity"/>
    <property type="evidence" value="ECO:0007669"/>
    <property type="project" value="InterPro"/>
</dbReference>
<dbReference type="Proteomes" id="UP000740557">
    <property type="component" value="Unassembled WGS sequence"/>
</dbReference>
<keyword evidence="5" id="KW-0620">Polyamine biosynthesis</keyword>
<evidence type="ECO:0000256" key="9">
    <source>
        <dbReference type="ARBA" id="ARBA00023317"/>
    </source>
</evidence>
<evidence type="ECO:0000313" key="12">
    <source>
        <dbReference type="Proteomes" id="UP000740557"/>
    </source>
</evidence>
<keyword evidence="4" id="KW-0745">Spermidine biosynthesis</keyword>
<reference evidence="11" key="2">
    <citation type="journal article" date="2021" name="Microbiome">
        <title>Successional dynamics and alternative stable states in a saline activated sludge microbial community over 9 years.</title>
        <authorList>
            <person name="Wang Y."/>
            <person name="Ye J."/>
            <person name="Ju F."/>
            <person name="Liu L."/>
            <person name="Boyd J.A."/>
            <person name="Deng Y."/>
            <person name="Parks D.H."/>
            <person name="Jiang X."/>
            <person name="Yin X."/>
            <person name="Woodcroft B.J."/>
            <person name="Tyson G.W."/>
            <person name="Hugenholtz P."/>
            <person name="Polz M.F."/>
            <person name="Zhang T."/>
        </authorList>
    </citation>
    <scope>NUCLEOTIDE SEQUENCE</scope>
    <source>
        <strain evidence="11">HKST-UBA79</strain>
    </source>
</reference>
<dbReference type="PROSITE" id="PS00092">
    <property type="entry name" value="N6_MTASE"/>
    <property type="match status" value="1"/>
</dbReference>
<comment type="caution">
    <text evidence="11">The sequence shown here is derived from an EMBL/GenBank/DDBJ whole genome shotgun (WGS) entry which is preliminary data.</text>
</comment>
<protein>
    <submittedName>
        <fullName evidence="11">Bis-aminopropyl spermidine synthase family protein</fullName>
    </submittedName>
</protein>
<dbReference type="CDD" id="cd02440">
    <property type="entry name" value="AdoMet_MTases"/>
    <property type="match status" value="1"/>
</dbReference>
<accession>A0A955ECD6</accession>
<keyword evidence="6" id="KW-0865">Zymogen</keyword>
<evidence type="ECO:0000259" key="10">
    <source>
        <dbReference type="Pfam" id="PF01861"/>
    </source>
</evidence>
<dbReference type="Pfam" id="PF01861">
    <property type="entry name" value="BpsA_C"/>
    <property type="match status" value="1"/>
</dbReference>
<dbReference type="InterPro" id="IPR016067">
    <property type="entry name" value="S-AdoMet_deCO2ase_core"/>
</dbReference>
<keyword evidence="3" id="KW-0068">Autocatalytic cleavage</keyword>
<dbReference type="Gene3D" id="3.60.90.10">
    <property type="entry name" value="S-adenosylmethionine decarboxylase"/>
    <property type="match status" value="1"/>
</dbReference>
<organism evidence="11 12">
    <name type="scientific">candidate division WWE3 bacterium</name>
    <dbReference type="NCBI Taxonomy" id="2053526"/>
    <lineage>
        <taxon>Bacteria</taxon>
        <taxon>Katanobacteria</taxon>
    </lineage>
</organism>
<dbReference type="InterPro" id="IPR003826">
    <property type="entry name" value="AdoMetDC_fam_prok"/>
</dbReference>
<dbReference type="GO" id="GO:0004014">
    <property type="term" value="F:adenosylmethionine decarboxylase activity"/>
    <property type="evidence" value="ECO:0007669"/>
    <property type="project" value="InterPro"/>
</dbReference>
<evidence type="ECO:0000313" key="11">
    <source>
        <dbReference type="EMBL" id="MCA9307978.1"/>
    </source>
</evidence>
<dbReference type="Gene3D" id="3.40.50.150">
    <property type="entry name" value="Vaccinia Virus protein VP39"/>
    <property type="match status" value="1"/>
</dbReference>
<reference evidence="11" key="1">
    <citation type="submission" date="2020-04" db="EMBL/GenBank/DDBJ databases">
        <authorList>
            <person name="Zhang T."/>
        </authorList>
    </citation>
    <scope>NUCLEOTIDE SEQUENCE</scope>
    <source>
        <strain evidence="11">HKST-UBA79</strain>
    </source>
</reference>
<dbReference type="InterPro" id="IPR002723">
    <property type="entry name" value="BpsA_C"/>
</dbReference>
<comment type="cofactor">
    <cofactor evidence="1">
        <name>pyruvate</name>
        <dbReference type="ChEBI" id="CHEBI:15361"/>
    </cofactor>
</comment>
<gene>
    <name evidence="11" type="ORF">KC980_00530</name>
</gene>
<evidence type="ECO:0000256" key="7">
    <source>
        <dbReference type="ARBA" id="ARBA00023239"/>
    </source>
</evidence>
<dbReference type="AlphaFoldDB" id="A0A955ECD6"/>
<feature type="domain" description="N(4)-bis(aminopropyl)spermidine synthase C-terminal" evidence="10">
    <location>
        <begin position="94"/>
        <end position="283"/>
    </location>
</feature>
<dbReference type="GO" id="GO:0005829">
    <property type="term" value="C:cytosol"/>
    <property type="evidence" value="ECO:0007669"/>
    <property type="project" value="TreeGrafter"/>
</dbReference>
<dbReference type="EMBL" id="JAGQNX010000012">
    <property type="protein sequence ID" value="MCA9307978.1"/>
    <property type="molecule type" value="Genomic_DNA"/>
</dbReference>
<evidence type="ECO:0000256" key="2">
    <source>
        <dbReference type="ARBA" id="ARBA00022793"/>
    </source>
</evidence>
<dbReference type="InterPro" id="IPR029063">
    <property type="entry name" value="SAM-dependent_MTases_sf"/>
</dbReference>
<dbReference type="InterPro" id="IPR002052">
    <property type="entry name" value="DNA_methylase_N6_adenine_CS"/>
</dbReference>
<dbReference type="GO" id="GO:0003676">
    <property type="term" value="F:nucleic acid binding"/>
    <property type="evidence" value="ECO:0007669"/>
    <property type="project" value="InterPro"/>
</dbReference>
<evidence type="ECO:0000256" key="8">
    <source>
        <dbReference type="ARBA" id="ARBA00023270"/>
    </source>
</evidence>
<evidence type="ECO:0000256" key="3">
    <source>
        <dbReference type="ARBA" id="ARBA00022813"/>
    </source>
</evidence>
<sequence length="427" mass="48116">MTNNEILHLKSLNPLLSFSELFELLQALSKCSTSNELVSFTAIPKTQVLTFLQTLDTLVSTSSYDSIDALVSGLLEVSNAPFVSTVTPQQIETLRKYREQYKSAAKREFDQFFCVESDAFKKALTLISKYPPKYSSVVILGDDDFVSIALLLLGVEFKRLVVFDIDQQLLNYLNSIYAQHGKSAEFVYYDAANFVPKTYSNKFDAVVTDPPYTSAGVSLFLKRALQMLNSNSTPYGSIFLYHGASKGFMNRDRDVNKFIDGYNLVIDEKTPNFIKYTGAETVGNSSDLYILNTTSESHAYLVEDSTALYTNDTNKHVSFPFIQQVDVKLFDVSYDLTNSIQNLESAISTVCSVHRLKVVKKEVVKFEPVGKTLVYILSNSHLVVHTWPESNNVHIDLTVCKPLYKPEEIFDTLKKVFHTSKLKGVIR</sequence>
<keyword evidence="8" id="KW-0704">Schiff base</keyword>
<keyword evidence="2" id="KW-0210">Decarboxylase</keyword>
<keyword evidence="9" id="KW-0670">Pyruvate</keyword>
<keyword evidence="7" id="KW-0456">Lyase</keyword>
<name>A0A955ECD6_UNCKA</name>
<evidence type="ECO:0000256" key="5">
    <source>
        <dbReference type="ARBA" id="ARBA00023115"/>
    </source>
</evidence>
<dbReference type="GO" id="GO:0032259">
    <property type="term" value="P:methylation"/>
    <property type="evidence" value="ECO:0007669"/>
    <property type="project" value="InterPro"/>
</dbReference>
<dbReference type="PANTHER" id="PTHR33866">
    <property type="entry name" value="S-ADENOSYLMETHIONINE DECARBOXYLASE PROENZYME"/>
    <property type="match status" value="1"/>
</dbReference>
<evidence type="ECO:0000256" key="4">
    <source>
        <dbReference type="ARBA" id="ARBA00023066"/>
    </source>
</evidence>
<evidence type="ECO:0000256" key="6">
    <source>
        <dbReference type="ARBA" id="ARBA00023145"/>
    </source>
</evidence>
<evidence type="ECO:0000256" key="1">
    <source>
        <dbReference type="ARBA" id="ARBA00001928"/>
    </source>
</evidence>
<dbReference type="SUPFAM" id="SSF56276">
    <property type="entry name" value="S-adenosylmethionine decarboxylase"/>
    <property type="match status" value="1"/>
</dbReference>
<dbReference type="Pfam" id="PF02675">
    <property type="entry name" value="AdoMet_dc"/>
    <property type="match status" value="1"/>
</dbReference>
<dbReference type="SUPFAM" id="SSF53335">
    <property type="entry name" value="S-adenosyl-L-methionine-dependent methyltransferases"/>
    <property type="match status" value="1"/>
</dbReference>